<proteinExistence type="predicted"/>
<accession>A0A380TD08</accession>
<evidence type="ECO:0000313" key="1">
    <source>
        <dbReference type="EMBL" id="SUS05351.1"/>
    </source>
</evidence>
<organism evidence="1">
    <name type="scientific">metagenome</name>
    <dbReference type="NCBI Taxonomy" id="256318"/>
    <lineage>
        <taxon>unclassified sequences</taxon>
        <taxon>metagenomes</taxon>
    </lineage>
</organism>
<reference evidence="1" key="1">
    <citation type="submission" date="2018-07" db="EMBL/GenBank/DDBJ databases">
        <authorList>
            <person name="Quirk P.G."/>
            <person name="Krulwich T.A."/>
        </authorList>
    </citation>
    <scope>NUCLEOTIDE SEQUENCE</scope>
</reference>
<dbReference type="EMBL" id="UIDG01000101">
    <property type="protein sequence ID" value="SUS05351.1"/>
    <property type="molecule type" value="Genomic_DNA"/>
</dbReference>
<sequence length="79" mass="8811">MKDSAKYAKIVEWSEQDQCYVGSAPGLIYGGCHGEDERQVFSELCEIVEEAIALYRADNRPLPPATSGRDFANRMQQVA</sequence>
<dbReference type="EMBL" id="UIDG01000212">
    <property type="protein sequence ID" value="SUS06493.1"/>
    <property type="molecule type" value="Genomic_DNA"/>
</dbReference>
<dbReference type="AlphaFoldDB" id="A0A380TD08"/>
<protein>
    <submittedName>
        <fullName evidence="1">Pilus assembly protein HicB</fullName>
    </submittedName>
</protein>
<dbReference type="SUPFAM" id="SSF143100">
    <property type="entry name" value="TTHA1013/TTHA0281-like"/>
    <property type="match status" value="1"/>
</dbReference>
<gene>
    <name evidence="1" type="ORF">DF3PB_190015</name>
    <name evidence="2" type="ORF">DF3PB_290015</name>
</gene>
<evidence type="ECO:0000313" key="2">
    <source>
        <dbReference type="EMBL" id="SUS06493.1"/>
    </source>
</evidence>
<dbReference type="InterPro" id="IPR035069">
    <property type="entry name" value="TTHA1013/TTHA0281-like"/>
</dbReference>
<name>A0A380TD08_9ZZZZ</name>